<dbReference type="InterPro" id="IPR002523">
    <property type="entry name" value="MgTranspt_CorA/ZnTranspt_ZntB"/>
</dbReference>
<keyword evidence="5 7" id="KW-0040">ANK repeat</keyword>
<dbReference type="PANTHER" id="PTHR24198:SF165">
    <property type="entry name" value="ANKYRIN REPEAT-CONTAINING PROTEIN-RELATED"/>
    <property type="match status" value="1"/>
</dbReference>
<protein>
    <submittedName>
        <fullName evidence="10">Putative multiple ankyrin repeats single kh domain</fullName>
    </submittedName>
</protein>
<keyword evidence="3" id="KW-0677">Repeat</keyword>
<keyword evidence="11" id="KW-1185">Reference proteome</keyword>
<keyword evidence="4 9" id="KW-1133">Transmembrane helix</keyword>
<evidence type="ECO:0000256" key="3">
    <source>
        <dbReference type="ARBA" id="ARBA00022737"/>
    </source>
</evidence>
<dbReference type="InterPro" id="IPR002110">
    <property type="entry name" value="Ankyrin_rpt"/>
</dbReference>
<dbReference type="OrthoDB" id="4772757at2759"/>
<feature type="repeat" description="ANK" evidence="7">
    <location>
        <begin position="1"/>
        <end position="31"/>
    </location>
</feature>
<keyword evidence="2 9" id="KW-0812">Transmembrane</keyword>
<evidence type="ECO:0000256" key="1">
    <source>
        <dbReference type="ARBA" id="ARBA00004141"/>
    </source>
</evidence>
<evidence type="ECO:0000256" key="9">
    <source>
        <dbReference type="SAM" id="Phobius"/>
    </source>
</evidence>
<name>A0A1W2TR75_ROSNE</name>
<dbReference type="SMART" id="SM00248">
    <property type="entry name" value="ANK"/>
    <property type="match status" value="5"/>
</dbReference>
<dbReference type="PROSITE" id="PS50297">
    <property type="entry name" value="ANK_REP_REGION"/>
    <property type="match status" value="2"/>
</dbReference>
<keyword evidence="6 9" id="KW-0472">Membrane</keyword>
<sequence length="638" mass="72049">MMDLLREARDGDLETIKFLVENGADVNQQDEHYGNALQAAVRSGDLEIMKFLVENGAEVNQQGGYYNSALLAAVPDGRIENYNDKDWEAFKYLIENGADVNILGASQQTVLHHAIRRSAADIVELLLDKGARLDIGDVVTTPFDLAIRANNEKIVRLLLRKMESPPLLSAKRWRSALCFSDATALRFKFGGYLDVEDLAIRPQSGGHAGYYGRLRVKPTNDRGFGDIAWLHRMCHFGHQIGDERLHVVANGDTFKDTSPQYALKCQWWRQESTNEWQWSLQASSLPSLDLCQRLSAQHLLIAYWFILPCLTATDSNWPKPQIPMPEDYNNIAQFEGFYCLIAVKHVEEHTQGVAIGDLLQPIFSLTTCDDSPVESVREAGDVIIPLLDKLNSTFEGNTIQANRQLSYSRRKVLKEGGGSPQLLQTLLSDATVIEHMTDDHARVLRSLKKLIDDVEHLQEGPWKLSGEYLKGSRSRLEKLEAHREAFRELLERSQGIIQLEFNLASILEARNSTSTNRSMKRLSWTTFVFLPLIFVASLFGMNVDILSDDPSWWWYFPVAGGFILLTFAVWILFKRSHTLEGRLEKSFGWLIGDEAEAEAHVKQPDGLRGEGRQADVDQVAGPKPKIRRRMKRTGTGEA</sequence>
<dbReference type="STRING" id="77044.A0A1W2TR75"/>
<proteinExistence type="predicted"/>
<evidence type="ECO:0000256" key="7">
    <source>
        <dbReference type="PROSITE-ProRule" id="PRU00023"/>
    </source>
</evidence>
<evidence type="ECO:0000256" key="2">
    <source>
        <dbReference type="ARBA" id="ARBA00022692"/>
    </source>
</evidence>
<evidence type="ECO:0000256" key="5">
    <source>
        <dbReference type="ARBA" id="ARBA00023043"/>
    </source>
</evidence>
<evidence type="ECO:0000256" key="6">
    <source>
        <dbReference type="ARBA" id="ARBA00023136"/>
    </source>
</evidence>
<dbReference type="SUPFAM" id="SSF144083">
    <property type="entry name" value="Magnesium transport protein CorA, transmembrane region"/>
    <property type="match status" value="1"/>
</dbReference>
<dbReference type="EMBL" id="DF977499">
    <property type="protein sequence ID" value="GAP90977.1"/>
    <property type="molecule type" value="Genomic_DNA"/>
</dbReference>
<dbReference type="GO" id="GO:0046873">
    <property type="term" value="F:metal ion transmembrane transporter activity"/>
    <property type="evidence" value="ECO:0007669"/>
    <property type="project" value="InterPro"/>
</dbReference>
<dbReference type="Gene3D" id="1.20.58.340">
    <property type="entry name" value="Magnesium transport protein CorA, transmembrane region"/>
    <property type="match status" value="1"/>
</dbReference>
<dbReference type="PROSITE" id="PS50088">
    <property type="entry name" value="ANK_REPEAT"/>
    <property type="match status" value="3"/>
</dbReference>
<organism evidence="10">
    <name type="scientific">Rosellinia necatrix</name>
    <name type="common">White root-rot fungus</name>
    <dbReference type="NCBI Taxonomy" id="77044"/>
    <lineage>
        <taxon>Eukaryota</taxon>
        <taxon>Fungi</taxon>
        <taxon>Dikarya</taxon>
        <taxon>Ascomycota</taxon>
        <taxon>Pezizomycotina</taxon>
        <taxon>Sordariomycetes</taxon>
        <taxon>Xylariomycetidae</taxon>
        <taxon>Xylariales</taxon>
        <taxon>Xylariaceae</taxon>
        <taxon>Rosellinia</taxon>
    </lineage>
</organism>
<dbReference type="Gene3D" id="1.25.40.20">
    <property type="entry name" value="Ankyrin repeat-containing domain"/>
    <property type="match status" value="1"/>
</dbReference>
<dbReference type="Pfam" id="PF12796">
    <property type="entry name" value="Ank_2"/>
    <property type="match status" value="2"/>
</dbReference>
<evidence type="ECO:0000313" key="11">
    <source>
        <dbReference type="Proteomes" id="UP000054516"/>
    </source>
</evidence>
<dbReference type="Pfam" id="PF01544">
    <property type="entry name" value="CorA"/>
    <property type="match status" value="1"/>
</dbReference>
<feature type="repeat" description="ANK" evidence="7">
    <location>
        <begin position="32"/>
        <end position="64"/>
    </location>
</feature>
<dbReference type="SUPFAM" id="SSF48403">
    <property type="entry name" value="Ankyrin repeat"/>
    <property type="match status" value="1"/>
</dbReference>
<evidence type="ECO:0000313" key="10">
    <source>
        <dbReference type="EMBL" id="GAP90977.1"/>
    </source>
</evidence>
<feature type="region of interest" description="Disordered" evidence="8">
    <location>
        <begin position="601"/>
        <end position="638"/>
    </location>
</feature>
<gene>
    <name evidence="10" type="ORF">SAMD00023353_5400730</name>
</gene>
<reference evidence="10" key="1">
    <citation type="submission" date="2016-03" db="EMBL/GenBank/DDBJ databases">
        <title>Draft genome sequence of Rosellinia necatrix.</title>
        <authorList>
            <person name="Kanematsu S."/>
        </authorList>
    </citation>
    <scope>NUCLEOTIDE SEQUENCE [LARGE SCALE GENOMIC DNA]</scope>
    <source>
        <strain evidence="10">W97</strain>
    </source>
</reference>
<accession>A0A1W2TR75</accession>
<dbReference type="Proteomes" id="UP000054516">
    <property type="component" value="Unassembled WGS sequence"/>
</dbReference>
<dbReference type="AlphaFoldDB" id="A0A1W2TR75"/>
<dbReference type="OMA" id="ESTNEWQ"/>
<comment type="subcellular location">
    <subcellularLocation>
        <location evidence="1">Membrane</location>
        <topology evidence="1">Multi-pass membrane protein</topology>
    </subcellularLocation>
</comment>
<feature type="transmembrane region" description="Helical" evidence="9">
    <location>
        <begin position="552"/>
        <end position="573"/>
    </location>
</feature>
<feature type="transmembrane region" description="Helical" evidence="9">
    <location>
        <begin position="522"/>
        <end position="540"/>
    </location>
</feature>
<feature type="compositionally biased region" description="Basic and acidic residues" evidence="8">
    <location>
        <begin position="601"/>
        <end position="615"/>
    </location>
</feature>
<dbReference type="InterPro" id="IPR036770">
    <property type="entry name" value="Ankyrin_rpt-contain_sf"/>
</dbReference>
<feature type="repeat" description="ANK" evidence="7">
    <location>
        <begin position="106"/>
        <end position="138"/>
    </location>
</feature>
<dbReference type="PANTHER" id="PTHR24198">
    <property type="entry name" value="ANKYRIN REPEAT AND PROTEIN KINASE DOMAIN-CONTAINING PROTEIN"/>
    <property type="match status" value="1"/>
</dbReference>
<dbReference type="GO" id="GO:0016020">
    <property type="term" value="C:membrane"/>
    <property type="evidence" value="ECO:0007669"/>
    <property type="project" value="UniProtKB-SubCell"/>
</dbReference>
<dbReference type="InterPro" id="IPR045863">
    <property type="entry name" value="CorA_TM1_TM2"/>
</dbReference>
<evidence type="ECO:0000256" key="4">
    <source>
        <dbReference type="ARBA" id="ARBA00022989"/>
    </source>
</evidence>
<evidence type="ECO:0000256" key="8">
    <source>
        <dbReference type="SAM" id="MobiDB-lite"/>
    </source>
</evidence>